<sequence>MESPFITEILNRLPVKSLLQCRCVCTRWRCLIDSRPFMESHLNRSIESSTNLCFCCRGSSSLYCIDLVSPGDVVEIEYPLRWKRIKALGSCHTQIGGGLYPSACVHGFGYDDENDDYVLLRLIQTFEEPIESVVSIYSLRANEWRQLQEMPYYLVSTRKMMGVFVHGRLHWLMKRELVPNSAKVLVAFDFRIEEFVEVHQLNFIDNRLDIDLAVLGRPWDMLFSMPNHSRPLGLVRPLAYSQNGREVLVRVGTETLRWHDLPTGHDRRFDIIAMPFLEAEICLQTLVPVD</sequence>
<dbReference type="Pfam" id="PF00646">
    <property type="entry name" value="F-box"/>
    <property type="match status" value="1"/>
</dbReference>
<evidence type="ECO:0000313" key="2">
    <source>
        <dbReference type="EMBL" id="KCW75218.1"/>
    </source>
</evidence>
<name>A0A059C9S2_EUCGR</name>
<dbReference type="Gramene" id="KCW75218">
    <property type="protein sequence ID" value="KCW75218"/>
    <property type="gene ID" value="EUGRSUZ_E03969"/>
</dbReference>
<feature type="domain" description="F-box" evidence="1">
    <location>
        <begin position="1"/>
        <end position="41"/>
    </location>
</feature>
<dbReference type="InterPro" id="IPR036047">
    <property type="entry name" value="F-box-like_dom_sf"/>
</dbReference>
<dbReference type="NCBIfam" id="TIGR01640">
    <property type="entry name" value="F_box_assoc_1"/>
    <property type="match status" value="1"/>
</dbReference>
<dbReference type="InParanoid" id="A0A059C9S2"/>
<dbReference type="InterPro" id="IPR001810">
    <property type="entry name" value="F-box_dom"/>
</dbReference>
<evidence type="ECO:0000259" key="1">
    <source>
        <dbReference type="SMART" id="SM00256"/>
    </source>
</evidence>
<dbReference type="SUPFAM" id="SSF81383">
    <property type="entry name" value="F-box domain"/>
    <property type="match status" value="1"/>
</dbReference>
<dbReference type="PANTHER" id="PTHR31672">
    <property type="entry name" value="BNACNNG10540D PROTEIN"/>
    <property type="match status" value="1"/>
</dbReference>
<dbReference type="SMART" id="SM00256">
    <property type="entry name" value="FBOX"/>
    <property type="match status" value="1"/>
</dbReference>
<dbReference type="Gene3D" id="1.20.1280.50">
    <property type="match status" value="1"/>
</dbReference>
<gene>
    <name evidence="2" type="ORF">EUGRSUZ_E03969</name>
</gene>
<accession>A0A059C9S2</accession>
<dbReference type="InterPro" id="IPR017451">
    <property type="entry name" value="F-box-assoc_interact_dom"/>
</dbReference>
<dbReference type="AlphaFoldDB" id="A0A059C9S2"/>
<dbReference type="InterPro" id="IPR050796">
    <property type="entry name" value="SCF_F-box_component"/>
</dbReference>
<reference evidence="2" key="1">
    <citation type="submission" date="2013-07" db="EMBL/GenBank/DDBJ databases">
        <title>The genome of Eucalyptus grandis.</title>
        <authorList>
            <person name="Schmutz J."/>
            <person name="Hayes R."/>
            <person name="Myburg A."/>
            <person name="Tuskan G."/>
            <person name="Grattapaglia D."/>
            <person name="Rokhsar D.S."/>
        </authorList>
    </citation>
    <scope>NUCLEOTIDE SEQUENCE</scope>
    <source>
        <tissue evidence="2">Leaf extractions</tissue>
    </source>
</reference>
<dbReference type="FunCoup" id="A0A059C9S2">
    <property type="interactions" value="1567"/>
</dbReference>
<dbReference type="Pfam" id="PF07734">
    <property type="entry name" value="FBA_1"/>
    <property type="match status" value="1"/>
</dbReference>
<dbReference type="PANTHER" id="PTHR31672:SF13">
    <property type="entry name" value="F-BOX PROTEIN CPR30-LIKE"/>
    <property type="match status" value="1"/>
</dbReference>
<dbReference type="InterPro" id="IPR006527">
    <property type="entry name" value="F-box-assoc_dom_typ1"/>
</dbReference>
<dbReference type="EMBL" id="KK198757">
    <property type="protein sequence ID" value="KCW75218.1"/>
    <property type="molecule type" value="Genomic_DNA"/>
</dbReference>
<protein>
    <recommendedName>
        <fullName evidence="1">F-box domain-containing protein</fullName>
    </recommendedName>
</protein>
<organism evidence="2">
    <name type="scientific">Eucalyptus grandis</name>
    <name type="common">Flooded gum</name>
    <dbReference type="NCBI Taxonomy" id="71139"/>
    <lineage>
        <taxon>Eukaryota</taxon>
        <taxon>Viridiplantae</taxon>
        <taxon>Streptophyta</taxon>
        <taxon>Embryophyta</taxon>
        <taxon>Tracheophyta</taxon>
        <taxon>Spermatophyta</taxon>
        <taxon>Magnoliopsida</taxon>
        <taxon>eudicotyledons</taxon>
        <taxon>Gunneridae</taxon>
        <taxon>Pentapetalae</taxon>
        <taxon>rosids</taxon>
        <taxon>malvids</taxon>
        <taxon>Myrtales</taxon>
        <taxon>Myrtaceae</taxon>
        <taxon>Myrtoideae</taxon>
        <taxon>Eucalypteae</taxon>
        <taxon>Eucalyptus</taxon>
    </lineage>
</organism>
<proteinExistence type="predicted"/>